<comment type="subcellular location">
    <subcellularLocation>
        <location evidence="1">Cell outer membrane</location>
        <topology evidence="1">Multi-pass membrane protein</topology>
    </subcellularLocation>
</comment>
<evidence type="ECO:0008006" key="10">
    <source>
        <dbReference type="Google" id="ProtNLM"/>
    </source>
</evidence>
<accession>A0A2H1YJ06</accession>
<evidence type="ECO:0000313" key="8">
    <source>
        <dbReference type="EMBL" id="SOS75453.1"/>
    </source>
</evidence>
<dbReference type="RefSeq" id="WP_101918079.1">
    <property type="nucleotide sequence ID" value="NZ_JAFMUR010000001.1"/>
</dbReference>
<evidence type="ECO:0000256" key="5">
    <source>
        <dbReference type="ARBA" id="ARBA00022729"/>
    </source>
</evidence>
<evidence type="ECO:0000313" key="9">
    <source>
        <dbReference type="Proteomes" id="UP000234211"/>
    </source>
</evidence>
<dbReference type="OrthoDB" id="9765571at2"/>
<dbReference type="Proteomes" id="UP000234211">
    <property type="component" value="Unassembled WGS sequence"/>
</dbReference>
<evidence type="ECO:0000256" key="1">
    <source>
        <dbReference type="ARBA" id="ARBA00004571"/>
    </source>
</evidence>
<dbReference type="Gene3D" id="2.40.160.60">
    <property type="entry name" value="Outer membrane protein transport protein (OMPP1/FadL/TodX)"/>
    <property type="match status" value="1"/>
</dbReference>
<comment type="similarity">
    <text evidence="2">Belongs to the OmpP1/FadL family.</text>
</comment>
<keyword evidence="9" id="KW-1185">Reference proteome</keyword>
<reference evidence="9" key="1">
    <citation type="submission" date="2017-11" db="EMBL/GenBank/DDBJ databases">
        <authorList>
            <person name="Duchaud E."/>
        </authorList>
    </citation>
    <scope>NUCLEOTIDE SEQUENCE [LARGE SCALE GENOMIC DNA]</scope>
    <source>
        <strain evidence="9">Tenacibaculum sp. TNO020</strain>
    </source>
</reference>
<evidence type="ECO:0000256" key="2">
    <source>
        <dbReference type="ARBA" id="ARBA00008163"/>
    </source>
</evidence>
<dbReference type="PANTHER" id="PTHR35093:SF8">
    <property type="entry name" value="OUTER MEMBRANE PROTEIN NMB0088-RELATED"/>
    <property type="match status" value="1"/>
</dbReference>
<keyword evidence="7" id="KW-0998">Cell outer membrane</keyword>
<evidence type="ECO:0000256" key="3">
    <source>
        <dbReference type="ARBA" id="ARBA00022452"/>
    </source>
</evidence>
<dbReference type="SUPFAM" id="SSF56935">
    <property type="entry name" value="Porins"/>
    <property type="match status" value="1"/>
</dbReference>
<name>A0A2H1YJ06_9FLAO</name>
<keyword evidence="3" id="KW-1134">Transmembrane beta strand</keyword>
<evidence type="ECO:0000256" key="6">
    <source>
        <dbReference type="ARBA" id="ARBA00023136"/>
    </source>
</evidence>
<dbReference type="GO" id="GO:0009279">
    <property type="term" value="C:cell outer membrane"/>
    <property type="evidence" value="ECO:0007669"/>
    <property type="project" value="UniProtKB-SubCell"/>
</dbReference>
<keyword evidence="4" id="KW-0812">Transmembrane</keyword>
<dbReference type="EMBL" id="OENF01000039">
    <property type="protein sequence ID" value="SOS75453.1"/>
    <property type="molecule type" value="Genomic_DNA"/>
</dbReference>
<dbReference type="GO" id="GO:0015483">
    <property type="term" value="F:long-chain fatty acid transporting porin activity"/>
    <property type="evidence" value="ECO:0007669"/>
    <property type="project" value="TreeGrafter"/>
</dbReference>
<sequence length="460" mass="51830">MKQFLTLAMLIASTYTGFSQSLNYNELGVLFSEDANYGTARFEAMSGAFGALGSDISSVGINPAGASVSTKSVLSATLKNQNTNYATQYYGNKNNTKNNEFNISQAGAILTFDTAYDSDWNRFALSFNYRIKKDFNSLYTANGNSNNAYFTEHINDASIIFDAPQEQYIENKTKGKSSVFSVGFSSVYQQKLFVGASLNFHNLEFEQLLKINEFNNDKNGNTLDAFNVQDSYFDANGFSLNFGVIYKFNQHIRAGLAYETPTWYSEVFEQSNLIPFDENDVIYQNYIGYFDVTTPVIENDYESDNPFTENVYRFKSPSKITLSGAYIFGKKGLISIDYTYKDYTNTKFNDGDFSKENASFANDYRNTHTLNIGTEWRVDKMSIRAGYHYEKNPNLVLGANTNKDNTSGFSTGLGYNFGNITFDIAYTKREKKQFYTAYQLGDINSNTKTSNVLGTITFSL</sequence>
<dbReference type="PANTHER" id="PTHR35093">
    <property type="entry name" value="OUTER MEMBRANE PROTEIN NMB0088-RELATED"/>
    <property type="match status" value="1"/>
</dbReference>
<proteinExistence type="inferred from homology"/>
<gene>
    <name evidence="8" type="ORF">TNO020_440235</name>
</gene>
<keyword evidence="5" id="KW-0732">Signal</keyword>
<keyword evidence="6" id="KW-0472">Membrane</keyword>
<organism evidence="8 9">
    <name type="scientific">Tenacibaculum piscium</name>
    <dbReference type="NCBI Taxonomy" id="1458515"/>
    <lineage>
        <taxon>Bacteria</taxon>
        <taxon>Pseudomonadati</taxon>
        <taxon>Bacteroidota</taxon>
        <taxon>Flavobacteriia</taxon>
        <taxon>Flavobacteriales</taxon>
        <taxon>Flavobacteriaceae</taxon>
        <taxon>Tenacibaculum</taxon>
    </lineage>
</organism>
<dbReference type="InterPro" id="IPR005017">
    <property type="entry name" value="OMPP1/FadL/TodX"/>
</dbReference>
<protein>
    <recommendedName>
        <fullName evidence="10">Transporter</fullName>
    </recommendedName>
</protein>
<evidence type="ECO:0000256" key="7">
    <source>
        <dbReference type="ARBA" id="ARBA00023237"/>
    </source>
</evidence>
<evidence type="ECO:0000256" key="4">
    <source>
        <dbReference type="ARBA" id="ARBA00022692"/>
    </source>
</evidence>
<dbReference type="AlphaFoldDB" id="A0A2H1YJ06"/>